<accession>A0A0E0C2K6</accession>
<dbReference type="AlphaFoldDB" id="A0A0E0C2K6"/>
<keyword evidence="2" id="KW-1185">Reference proteome</keyword>
<reference evidence="1" key="2">
    <citation type="submission" date="2018-05" db="EMBL/GenBank/DDBJ databases">
        <title>OmerRS3 (Oryza meridionalis Reference Sequence Version 3).</title>
        <authorList>
            <person name="Zhang J."/>
            <person name="Kudrna D."/>
            <person name="Lee S."/>
            <person name="Talag J."/>
            <person name="Welchert J."/>
            <person name="Wing R.A."/>
        </authorList>
    </citation>
    <scope>NUCLEOTIDE SEQUENCE [LARGE SCALE GENOMIC DNA]</scope>
    <source>
        <strain evidence="1">cv. OR44</strain>
    </source>
</reference>
<reference evidence="1" key="1">
    <citation type="submission" date="2015-04" db="UniProtKB">
        <authorList>
            <consortium name="EnsemblPlants"/>
        </authorList>
    </citation>
    <scope>IDENTIFICATION</scope>
</reference>
<sequence>MNTKRRRRVGSGRVGVQRGVVGSNRTKPLAVAGWAAASSRKEKRRLCLHSTSIPGSPLPTFINININVENARMTYIVKSREY</sequence>
<dbReference type="Gramene" id="OMERI01G15770.1">
    <property type="protein sequence ID" value="OMERI01G15770.1"/>
    <property type="gene ID" value="OMERI01G15770"/>
</dbReference>
<dbReference type="Proteomes" id="UP000008021">
    <property type="component" value="Chromosome 1"/>
</dbReference>
<protein>
    <submittedName>
        <fullName evidence="1">Uncharacterized protein</fullName>
    </submittedName>
</protein>
<dbReference type="EnsemblPlants" id="OMERI01G15770.1">
    <property type="protein sequence ID" value="OMERI01G15770.1"/>
    <property type="gene ID" value="OMERI01G15770"/>
</dbReference>
<dbReference type="HOGENOM" id="CLU_2562198_0_0_1"/>
<proteinExistence type="predicted"/>
<name>A0A0E0C2K6_9ORYZ</name>
<evidence type="ECO:0000313" key="2">
    <source>
        <dbReference type="Proteomes" id="UP000008021"/>
    </source>
</evidence>
<evidence type="ECO:0000313" key="1">
    <source>
        <dbReference type="EnsemblPlants" id="OMERI01G15770.1"/>
    </source>
</evidence>
<organism evidence="1">
    <name type="scientific">Oryza meridionalis</name>
    <dbReference type="NCBI Taxonomy" id="40149"/>
    <lineage>
        <taxon>Eukaryota</taxon>
        <taxon>Viridiplantae</taxon>
        <taxon>Streptophyta</taxon>
        <taxon>Embryophyta</taxon>
        <taxon>Tracheophyta</taxon>
        <taxon>Spermatophyta</taxon>
        <taxon>Magnoliopsida</taxon>
        <taxon>Liliopsida</taxon>
        <taxon>Poales</taxon>
        <taxon>Poaceae</taxon>
        <taxon>BOP clade</taxon>
        <taxon>Oryzoideae</taxon>
        <taxon>Oryzeae</taxon>
        <taxon>Oryzinae</taxon>
        <taxon>Oryza</taxon>
    </lineage>
</organism>